<dbReference type="PROSITE" id="PS51379">
    <property type="entry name" value="4FE4S_FER_2"/>
    <property type="match status" value="2"/>
</dbReference>
<evidence type="ECO:0000259" key="6">
    <source>
        <dbReference type="PROSITE" id="PS51379"/>
    </source>
</evidence>
<evidence type="ECO:0000313" key="8">
    <source>
        <dbReference type="EMBL" id="GAH45449.1"/>
    </source>
</evidence>
<dbReference type="InterPro" id="IPR017896">
    <property type="entry name" value="4Fe4S_Fe-S-bd"/>
</dbReference>
<keyword evidence="2" id="KW-0479">Metal-binding</keyword>
<dbReference type="Gene3D" id="2.20.25.90">
    <property type="entry name" value="ADC-like domains"/>
    <property type="match status" value="1"/>
</dbReference>
<feature type="domain" description="4Fe-4S Mo/W bis-MGD-type" evidence="7">
    <location>
        <begin position="106"/>
        <end position="162"/>
    </location>
</feature>
<feature type="domain" description="4Fe-4S ferredoxin-type" evidence="6">
    <location>
        <begin position="69"/>
        <end position="97"/>
    </location>
</feature>
<evidence type="ECO:0000259" key="7">
    <source>
        <dbReference type="PROSITE" id="PS51669"/>
    </source>
</evidence>
<reference evidence="8" key="1">
    <citation type="journal article" date="2014" name="Front. Microbiol.">
        <title>High frequency of phylogenetically diverse reductive dehalogenase-homologous genes in deep subseafloor sedimentary metagenomes.</title>
        <authorList>
            <person name="Kawai M."/>
            <person name="Futagami T."/>
            <person name="Toyoda A."/>
            <person name="Takaki Y."/>
            <person name="Nishi S."/>
            <person name="Hori S."/>
            <person name="Arai W."/>
            <person name="Tsubouchi T."/>
            <person name="Morono Y."/>
            <person name="Uchiyama I."/>
            <person name="Ito T."/>
            <person name="Fujiyama A."/>
            <person name="Inagaki F."/>
            <person name="Takami H."/>
        </authorList>
    </citation>
    <scope>NUCLEOTIDE SEQUENCE</scope>
    <source>
        <strain evidence="8">Expedition CK06-06</strain>
    </source>
</reference>
<dbReference type="SUPFAM" id="SSF53706">
    <property type="entry name" value="Formate dehydrogenase/DMSO reductase, domains 1-3"/>
    <property type="match status" value="1"/>
</dbReference>
<dbReference type="InterPro" id="IPR050612">
    <property type="entry name" value="Prok_Mopterin_Oxidored"/>
</dbReference>
<dbReference type="Gene3D" id="3.30.70.20">
    <property type="match status" value="1"/>
</dbReference>
<dbReference type="Pfam" id="PF04879">
    <property type="entry name" value="Molybdop_Fe4S4"/>
    <property type="match status" value="1"/>
</dbReference>
<comment type="caution">
    <text evidence="8">The sequence shown here is derived from an EMBL/GenBank/DDBJ whole genome shotgun (WGS) entry which is preliminary data.</text>
</comment>
<evidence type="ECO:0000256" key="3">
    <source>
        <dbReference type="ARBA" id="ARBA00022737"/>
    </source>
</evidence>
<dbReference type="GO" id="GO:0046872">
    <property type="term" value="F:metal ion binding"/>
    <property type="evidence" value="ECO:0007669"/>
    <property type="project" value="UniProtKB-KW"/>
</dbReference>
<dbReference type="PANTHER" id="PTHR43742">
    <property type="entry name" value="TRIMETHYLAMINE-N-OXIDE REDUCTASE"/>
    <property type="match status" value="1"/>
</dbReference>
<dbReference type="GO" id="GO:0051539">
    <property type="term" value="F:4 iron, 4 sulfur cluster binding"/>
    <property type="evidence" value="ECO:0007669"/>
    <property type="project" value="UniProtKB-KW"/>
</dbReference>
<name>X1GV36_9ZZZZ</name>
<dbReference type="InterPro" id="IPR017900">
    <property type="entry name" value="4Fe4S_Fe_S_CS"/>
</dbReference>
<keyword evidence="4" id="KW-0408">Iron</keyword>
<dbReference type="FunFam" id="2.20.25.90:FF:000001">
    <property type="entry name" value="Formate dehydrogenase subunit alpha"/>
    <property type="match status" value="1"/>
</dbReference>
<dbReference type="SMART" id="SM00926">
    <property type="entry name" value="Molybdop_Fe4S4"/>
    <property type="match status" value="1"/>
</dbReference>
<keyword evidence="5" id="KW-0411">Iron-sulfur</keyword>
<evidence type="ECO:0008006" key="9">
    <source>
        <dbReference type="Google" id="ProtNLM"/>
    </source>
</evidence>
<protein>
    <recommendedName>
        <fullName evidence="9">4Fe-4S ferredoxin-type domain-containing protein</fullName>
    </recommendedName>
</protein>
<dbReference type="AlphaFoldDB" id="X1GV36"/>
<dbReference type="InterPro" id="IPR006963">
    <property type="entry name" value="Mopterin_OxRdtase_4Fe-4S_dom"/>
</dbReference>
<proteinExistence type="predicted"/>
<dbReference type="FunFam" id="3.30.70.20:FF:000035">
    <property type="entry name" value="Iron hydrogenase 1"/>
    <property type="match status" value="1"/>
</dbReference>
<dbReference type="InterPro" id="IPR027467">
    <property type="entry name" value="MopterinOxRdtase_cofactor_BS"/>
</dbReference>
<dbReference type="PROSITE" id="PS00551">
    <property type="entry name" value="MOLYBDOPTERIN_PROK_1"/>
    <property type="match status" value="1"/>
</dbReference>
<dbReference type="Pfam" id="PF00384">
    <property type="entry name" value="Molybdopterin"/>
    <property type="match status" value="1"/>
</dbReference>
<dbReference type="Gene3D" id="3.40.50.740">
    <property type="match status" value="1"/>
</dbReference>
<accession>X1GV36</accession>
<dbReference type="PANTHER" id="PTHR43742:SF2">
    <property type="entry name" value="ASSIMILATORY NITRATE REDUCTASE CATALYTIC SUBUNIT"/>
    <property type="match status" value="1"/>
</dbReference>
<dbReference type="SUPFAM" id="SSF54862">
    <property type="entry name" value="4Fe-4S ferredoxins"/>
    <property type="match status" value="1"/>
</dbReference>
<feature type="domain" description="4Fe-4S ferredoxin-type" evidence="6">
    <location>
        <begin position="25"/>
        <end position="55"/>
    </location>
</feature>
<dbReference type="InterPro" id="IPR054351">
    <property type="entry name" value="NADH_UbQ_OxRdtase_ferredoxin"/>
</dbReference>
<sequence>AYELGVATSRFQGEKHDYPLDETNPFFVRDYNKCILCERCVKACSDVQFVEAIDFAHRGFDTKVAAPYDRSLLDSTCIFCGQCVAACPVGALTEKSRRFRGREWEFRKVSTVCPYCGVGCNIELNIKDNRIVKVTSPADGVVNQGRLCVKGKFGFDFVHNPERLTTPLIRDGEKGAGKFKEASWEEALELTAKRLAEIKVESGPDSLACLSSAKCTSEENYLMQKFTRAVLGTNNIDHCARLRSSL</sequence>
<dbReference type="PROSITE" id="PS51669">
    <property type="entry name" value="4FE4S_MOW_BIS_MGD"/>
    <property type="match status" value="1"/>
</dbReference>
<keyword evidence="1" id="KW-0004">4Fe-4S</keyword>
<keyword evidence="3" id="KW-0677">Repeat</keyword>
<dbReference type="InterPro" id="IPR006656">
    <property type="entry name" value="Mopterin_OxRdtase"/>
</dbReference>
<dbReference type="EMBL" id="BARU01011505">
    <property type="protein sequence ID" value="GAH45449.1"/>
    <property type="molecule type" value="Genomic_DNA"/>
</dbReference>
<organism evidence="8">
    <name type="scientific">marine sediment metagenome</name>
    <dbReference type="NCBI Taxonomy" id="412755"/>
    <lineage>
        <taxon>unclassified sequences</taxon>
        <taxon>metagenomes</taxon>
        <taxon>ecological metagenomes</taxon>
    </lineage>
</organism>
<dbReference type="PROSITE" id="PS00198">
    <property type="entry name" value="4FE4S_FER_1"/>
    <property type="match status" value="1"/>
</dbReference>
<dbReference type="GO" id="GO:0016491">
    <property type="term" value="F:oxidoreductase activity"/>
    <property type="evidence" value="ECO:0007669"/>
    <property type="project" value="InterPro"/>
</dbReference>
<dbReference type="Pfam" id="PF22117">
    <property type="entry name" value="Fer4_Nqo3"/>
    <property type="match status" value="1"/>
</dbReference>
<evidence type="ECO:0000256" key="1">
    <source>
        <dbReference type="ARBA" id="ARBA00022485"/>
    </source>
</evidence>
<evidence type="ECO:0000256" key="4">
    <source>
        <dbReference type="ARBA" id="ARBA00023004"/>
    </source>
</evidence>
<feature type="non-terminal residue" evidence="8">
    <location>
        <position position="1"/>
    </location>
</feature>
<evidence type="ECO:0000256" key="5">
    <source>
        <dbReference type="ARBA" id="ARBA00023014"/>
    </source>
</evidence>
<gene>
    <name evidence="8" type="ORF">S03H2_21579</name>
</gene>
<evidence type="ECO:0000256" key="2">
    <source>
        <dbReference type="ARBA" id="ARBA00022723"/>
    </source>
</evidence>